<reference evidence="1" key="1">
    <citation type="submission" date="2022-05" db="EMBL/GenBank/DDBJ databases">
        <title>The Musa troglodytarum L. genome provides insights into the mechanism of non-climacteric behaviour and enrichment of carotenoids.</title>
        <authorList>
            <person name="Wang J."/>
        </authorList>
    </citation>
    <scope>NUCLEOTIDE SEQUENCE</scope>
    <source>
        <tissue evidence="1">Leaf</tissue>
    </source>
</reference>
<accession>A0A9E7KAV8</accession>
<proteinExistence type="predicted"/>
<evidence type="ECO:0000313" key="2">
    <source>
        <dbReference type="Proteomes" id="UP001055439"/>
    </source>
</evidence>
<gene>
    <name evidence="1" type="ORF">MUK42_27513</name>
</gene>
<organism evidence="1 2">
    <name type="scientific">Musa troglodytarum</name>
    <name type="common">fe'i banana</name>
    <dbReference type="NCBI Taxonomy" id="320322"/>
    <lineage>
        <taxon>Eukaryota</taxon>
        <taxon>Viridiplantae</taxon>
        <taxon>Streptophyta</taxon>
        <taxon>Embryophyta</taxon>
        <taxon>Tracheophyta</taxon>
        <taxon>Spermatophyta</taxon>
        <taxon>Magnoliopsida</taxon>
        <taxon>Liliopsida</taxon>
        <taxon>Zingiberales</taxon>
        <taxon>Musaceae</taxon>
        <taxon>Musa</taxon>
    </lineage>
</organism>
<dbReference type="EMBL" id="CP097508">
    <property type="protein sequence ID" value="URE09215.1"/>
    <property type="molecule type" value="Genomic_DNA"/>
</dbReference>
<sequence length="95" mass="11087">MVLEDTLPFQEKIHPLSTRRVIYWEHTSYLLWLDVDKDVIGYMTLPAINEGVVQTQKLGVTYDDEILTITRLLANGTVTIWMMSKEGGWVRKYKI</sequence>
<dbReference type="Proteomes" id="UP001055439">
    <property type="component" value="Chromosome 6"/>
</dbReference>
<dbReference type="AlphaFoldDB" id="A0A9E7KAV8"/>
<name>A0A9E7KAV8_9LILI</name>
<protein>
    <submittedName>
        <fullName evidence="1">Uncharacterized protein</fullName>
    </submittedName>
</protein>
<keyword evidence="2" id="KW-1185">Reference proteome</keyword>
<dbReference type="OrthoDB" id="765391at2759"/>
<evidence type="ECO:0000313" key="1">
    <source>
        <dbReference type="EMBL" id="URE09215.1"/>
    </source>
</evidence>